<dbReference type="EMBL" id="CP011125">
    <property type="protein sequence ID" value="AKF10076.1"/>
    <property type="molecule type" value="Genomic_DNA"/>
</dbReference>
<evidence type="ECO:0000313" key="8">
    <source>
        <dbReference type="Proteomes" id="UP000034883"/>
    </source>
</evidence>
<dbReference type="RefSeq" id="WP_053237073.1">
    <property type="nucleotide sequence ID" value="NZ_CP011125.1"/>
</dbReference>
<dbReference type="GO" id="GO:0005886">
    <property type="term" value="C:plasma membrane"/>
    <property type="evidence" value="ECO:0007669"/>
    <property type="project" value="TreeGrafter"/>
</dbReference>
<keyword evidence="5" id="KW-0472">Membrane</keyword>
<accession>A0A0F6YLY7</accession>
<proteinExistence type="predicted"/>
<dbReference type="OrthoDB" id="5482764at2"/>
<dbReference type="PANTHER" id="PTHR43047:SF72">
    <property type="entry name" value="OSMOSENSING HISTIDINE PROTEIN KINASE SLN1"/>
    <property type="match status" value="1"/>
</dbReference>
<evidence type="ECO:0000256" key="3">
    <source>
        <dbReference type="ARBA" id="ARBA00022679"/>
    </source>
</evidence>
<dbReference type="SMART" id="SM00387">
    <property type="entry name" value="HATPase_c"/>
    <property type="match status" value="1"/>
</dbReference>
<dbReference type="Pfam" id="PF02518">
    <property type="entry name" value="HATPase_c"/>
    <property type="match status" value="1"/>
</dbReference>
<dbReference type="PANTHER" id="PTHR43047">
    <property type="entry name" value="TWO-COMPONENT HISTIDINE PROTEIN KINASE"/>
    <property type="match status" value="1"/>
</dbReference>
<dbReference type="STRING" id="927083.DB32_007225"/>
<dbReference type="AlphaFoldDB" id="A0A0F6YLY7"/>
<feature type="domain" description="Histidine kinase" evidence="6">
    <location>
        <begin position="301"/>
        <end position="525"/>
    </location>
</feature>
<keyword evidence="5" id="KW-1133">Transmembrane helix</keyword>
<evidence type="ECO:0000256" key="5">
    <source>
        <dbReference type="SAM" id="Phobius"/>
    </source>
</evidence>
<evidence type="ECO:0000259" key="6">
    <source>
        <dbReference type="PROSITE" id="PS50109"/>
    </source>
</evidence>
<dbReference type="Gene3D" id="1.10.287.130">
    <property type="match status" value="1"/>
</dbReference>
<dbReference type="InterPro" id="IPR005467">
    <property type="entry name" value="His_kinase_dom"/>
</dbReference>
<keyword evidence="5" id="KW-0812">Transmembrane</keyword>
<dbReference type="SUPFAM" id="SSF47384">
    <property type="entry name" value="Homodimeric domain of signal transducing histidine kinase"/>
    <property type="match status" value="1"/>
</dbReference>
<evidence type="ECO:0000256" key="2">
    <source>
        <dbReference type="ARBA" id="ARBA00012438"/>
    </source>
</evidence>
<dbReference type="Gene3D" id="3.30.565.10">
    <property type="entry name" value="Histidine kinase-like ATPase, C-terminal domain"/>
    <property type="match status" value="1"/>
</dbReference>
<evidence type="ECO:0000256" key="1">
    <source>
        <dbReference type="ARBA" id="ARBA00000085"/>
    </source>
</evidence>
<dbReference type="InterPro" id="IPR003661">
    <property type="entry name" value="HisK_dim/P_dom"/>
</dbReference>
<sequence length="529" mass="55819">MTSEEMTTSELLESDLPIVLPLPTRVGGARRVLIGLVVLGAIEIVALGALCELAHREVELALAAVMLAAVARALAGAAFVHAQRILHRAARSDPGSAPFAPSPRVLRSAERVPLVIAALGTLVVALLLAPLDPAVVPAVLAAGALVTAPAARVVAAPVEAWIARLPARDLPDPTRVEIALRDATIAAAPALSVGFAALAFSPTPTAALALVPGAAIALIEMARTTIARGELDAIAAHVEALDPEADEQDVRPPALRTEIALGAWADVRAEVDAASVARRGEANAQRQIEREEQVRSRFMAAMGHELRSPLNSIVGFAQLLEDGADGPMTHDQRESVVMVRRSAEDLLRLLGDILDSARLDARRLRIKREWTPSVEIVTEAVRLGRSIVEGTSVKIDPQVQAGLPPVYVDRARIVQAVVATFRHAARGKSEGVLTVRAAIGNARSGAPALLIEVRDDARCLGEEDLARIFDAFGDLRDSTSGRRVGGLGLALSLARKLVRLHHGDVWAECRDATSTRYVVAVPLDASADG</sequence>
<dbReference type="Pfam" id="PF00512">
    <property type="entry name" value="HisKA"/>
    <property type="match status" value="1"/>
</dbReference>
<dbReference type="KEGG" id="samy:DB32_007225"/>
<dbReference type="InterPro" id="IPR003594">
    <property type="entry name" value="HATPase_dom"/>
</dbReference>
<evidence type="ECO:0000313" key="7">
    <source>
        <dbReference type="EMBL" id="AKF10076.1"/>
    </source>
</evidence>
<keyword evidence="8" id="KW-1185">Reference proteome</keyword>
<name>A0A0F6YLY7_9BACT</name>
<dbReference type="InterPro" id="IPR036890">
    <property type="entry name" value="HATPase_C_sf"/>
</dbReference>
<feature type="transmembrane region" description="Helical" evidence="5">
    <location>
        <begin position="32"/>
        <end position="55"/>
    </location>
</feature>
<dbReference type="GO" id="GO:0000155">
    <property type="term" value="F:phosphorelay sensor kinase activity"/>
    <property type="evidence" value="ECO:0007669"/>
    <property type="project" value="InterPro"/>
</dbReference>
<comment type="catalytic activity">
    <reaction evidence="1">
        <text>ATP + protein L-histidine = ADP + protein N-phospho-L-histidine.</text>
        <dbReference type="EC" id="2.7.13.3"/>
    </reaction>
</comment>
<dbReference type="InterPro" id="IPR036097">
    <property type="entry name" value="HisK_dim/P_sf"/>
</dbReference>
<feature type="transmembrane region" description="Helical" evidence="5">
    <location>
        <begin position="112"/>
        <end position="129"/>
    </location>
</feature>
<dbReference type="SMART" id="SM00388">
    <property type="entry name" value="HisKA"/>
    <property type="match status" value="1"/>
</dbReference>
<protein>
    <recommendedName>
        <fullName evidence="2">histidine kinase</fullName>
        <ecNumber evidence="2">2.7.13.3</ecNumber>
    </recommendedName>
</protein>
<dbReference type="CDD" id="cd00082">
    <property type="entry name" value="HisKA"/>
    <property type="match status" value="1"/>
</dbReference>
<keyword evidence="3" id="KW-0808">Transferase</keyword>
<feature type="transmembrane region" description="Helical" evidence="5">
    <location>
        <begin position="61"/>
        <end position="82"/>
    </location>
</feature>
<dbReference type="EC" id="2.7.13.3" evidence="2"/>
<reference evidence="7 8" key="1">
    <citation type="submission" date="2015-03" db="EMBL/GenBank/DDBJ databases">
        <title>Genome assembly of Sandaracinus amylolyticus DSM 53668.</title>
        <authorList>
            <person name="Sharma G."/>
            <person name="Subramanian S."/>
        </authorList>
    </citation>
    <scope>NUCLEOTIDE SEQUENCE [LARGE SCALE GENOMIC DNA]</scope>
    <source>
        <strain evidence="7 8">DSM 53668</strain>
    </source>
</reference>
<evidence type="ECO:0000256" key="4">
    <source>
        <dbReference type="ARBA" id="ARBA00022777"/>
    </source>
</evidence>
<dbReference type="GO" id="GO:0009927">
    <property type="term" value="F:histidine phosphotransfer kinase activity"/>
    <property type="evidence" value="ECO:0007669"/>
    <property type="project" value="TreeGrafter"/>
</dbReference>
<organism evidence="7 8">
    <name type="scientific">Sandaracinus amylolyticus</name>
    <dbReference type="NCBI Taxonomy" id="927083"/>
    <lineage>
        <taxon>Bacteria</taxon>
        <taxon>Pseudomonadati</taxon>
        <taxon>Myxococcota</taxon>
        <taxon>Polyangia</taxon>
        <taxon>Polyangiales</taxon>
        <taxon>Sandaracinaceae</taxon>
        <taxon>Sandaracinus</taxon>
    </lineage>
</organism>
<dbReference type="Proteomes" id="UP000034883">
    <property type="component" value="Chromosome"/>
</dbReference>
<keyword evidence="4 7" id="KW-0418">Kinase</keyword>
<gene>
    <name evidence="7" type="ORF">DB32_007225</name>
</gene>
<dbReference type="SUPFAM" id="SSF55874">
    <property type="entry name" value="ATPase domain of HSP90 chaperone/DNA topoisomerase II/histidine kinase"/>
    <property type="match status" value="1"/>
</dbReference>
<dbReference type="PROSITE" id="PS50109">
    <property type="entry name" value="HIS_KIN"/>
    <property type="match status" value="1"/>
</dbReference>